<proteinExistence type="inferred from homology"/>
<evidence type="ECO:0000313" key="9">
    <source>
        <dbReference type="Proteomes" id="UP001626536"/>
    </source>
</evidence>
<evidence type="ECO:0000256" key="5">
    <source>
        <dbReference type="ARBA" id="ARBA00022989"/>
    </source>
</evidence>
<gene>
    <name evidence="8" type="ORF">RZS28_05490</name>
</gene>
<keyword evidence="6 7" id="KW-0472">Membrane</keyword>
<dbReference type="PANTHER" id="PTHR33452">
    <property type="entry name" value="OXIDOREDUCTASE CATD-RELATED"/>
    <property type="match status" value="1"/>
</dbReference>
<keyword evidence="5 7" id="KW-1133">Transmembrane helix</keyword>
<evidence type="ECO:0000256" key="1">
    <source>
        <dbReference type="ARBA" id="ARBA00004651"/>
    </source>
</evidence>
<evidence type="ECO:0000256" key="2">
    <source>
        <dbReference type="ARBA" id="ARBA00006679"/>
    </source>
</evidence>
<dbReference type="InterPro" id="IPR032808">
    <property type="entry name" value="DoxX"/>
</dbReference>
<keyword evidence="9" id="KW-1185">Reference proteome</keyword>
<feature type="transmembrane region" description="Helical" evidence="7">
    <location>
        <begin position="105"/>
        <end position="126"/>
    </location>
</feature>
<name>A0ABZ0HTZ4_9HYPH</name>
<dbReference type="PANTHER" id="PTHR33452:SF4">
    <property type="entry name" value="BLL4328 PROTEIN"/>
    <property type="match status" value="1"/>
</dbReference>
<feature type="transmembrane region" description="Helical" evidence="7">
    <location>
        <begin position="48"/>
        <end position="68"/>
    </location>
</feature>
<dbReference type="EMBL" id="CP136862">
    <property type="protein sequence ID" value="WOJ90744.1"/>
    <property type="molecule type" value="Genomic_DNA"/>
</dbReference>
<evidence type="ECO:0000256" key="7">
    <source>
        <dbReference type="SAM" id="Phobius"/>
    </source>
</evidence>
<reference evidence="8 9" key="1">
    <citation type="submission" date="2023-10" db="EMBL/GenBank/DDBJ databases">
        <title>Novel methanotroph of the genus Methylocapsa from a subarctic wetland.</title>
        <authorList>
            <person name="Belova S.E."/>
            <person name="Oshkin I.Y."/>
            <person name="Miroshnikov K."/>
            <person name="Dedysh S.N."/>
        </authorList>
    </citation>
    <scope>NUCLEOTIDE SEQUENCE [LARGE SCALE GENOMIC DNA]</scope>
    <source>
        <strain evidence="8 9">RX1</strain>
    </source>
</reference>
<dbReference type="InterPro" id="IPR051907">
    <property type="entry name" value="DoxX-like_oxidoreductase"/>
</dbReference>
<accession>A0ABZ0HTZ4</accession>
<evidence type="ECO:0000313" key="8">
    <source>
        <dbReference type="EMBL" id="WOJ90744.1"/>
    </source>
</evidence>
<evidence type="ECO:0000256" key="3">
    <source>
        <dbReference type="ARBA" id="ARBA00022475"/>
    </source>
</evidence>
<comment type="similarity">
    <text evidence="2">Belongs to the DoxX family.</text>
</comment>
<protein>
    <submittedName>
        <fullName evidence="8">DoxX family protein</fullName>
    </submittedName>
</protein>
<organism evidence="8 9">
    <name type="scientific">Methylocapsa polymorpha</name>
    <dbReference type="NCBI Taxonomy" id="3080828"/>
    <lineage>
        <taxon>Bacteria</taxon>
        <taxon>Pseudomonadati</taxon>
        <taxon>Pseudomonadota</taxon>
        <taxon>Alphaproteobacteria</taxon>
        <taxon>Hyphomicrobiales</taxon>
        <taxon>Beijerinckiaceae</taxon>
        <taxon>Methylocapsa</taxon>
    </lineage>
</organism>
<evidence type="ECO:0000256" key="4">
    <source>
        <dbReference type="ARBA" id="ARBA00022692"/>
    </source>
</evidence>
<dbReference type="Pfam" id="PF07681">
    <property type="entry name" value="DoxX"/>
    <property type="match status" value="1"/>
</dbReference>
<keyword evidence="4 7" id="KW-0812">Transmembrane</keyword>
<feature type="transmembrane region" description="Helical" evidence="7">
    <location>
        <begin position="75"/>
        <end position="93"/>
    </location>
</feature>
<dbReference type="Proteomes" id="UP001626536">
    <property type="component" value="Chromosome"/>
</dbReference>
<evidence type="ECO:0000256" key="6">
    <source>
        <dbReference type="ARBA" id="ARBA00023136"/>
    </source>
</evidence>
<sequence length="134" mass="14324">MALARIAAAWSPRLLSVLRIVSALLLLQHATAKFFGFPHVAAFDDLKLLSLLGFAGALELVGGILLLLGAFTRPVAFILSGEMAVAYFIAHASKSFFPALNQGEPAVLFCFIFLYLAAAGGGPWSLTDRRTSTR</sequence>
<dbReference type="RefSeq" id="WP_407340329.1">
    <property type="nucleotide sequence ID" value="NZ_CP136862.1"/>
</dbReference>
<keyword evidence="3" id="KW-1003">Cell membrane</keyword>
<comment type="subcellular location">
    <subcellularLocation>
        <location evidence="1">Cell membrane</location>
        <topology evidence="1">Multi-pass membrane protein</topology>
    </subcellularLocation>
</comment>